<organism evidence="1 2">
    <name type="scientific">Smallanthus sonchifolius</name>
    <dbReference type="NCBI Taxonomy" id="185202"/>
    <lineage>
        <taxon>Eukaryota</taxon>
        <taxon>Viridiplantae</taxon>
        <taxon>Streptophyta</taxon>
        <taxon>Embryophyta</taxon>
        <taxon>Tracheophyta</taxon>
        <taxon>Spermatophyta</taxon>
        <taxon>Magnoliopsida</taxon>
        <taxon>eudicotyledons</taxon>
        <taxon>Gunneridae</taxon>
        <taxon>Pentapetalae</taxon>
        <taxon>asterids</taxon>
        <taxon>campanulids</taxon>
        <taxon>Asterales</taxon>
        <taxon>Asteraceae</taxon>
        <taxon>Asteroideae</taxon>
        <taxon>Heliantheae alliance</taxon>
        <taxon>Millerieae</taxon>
        <taxon>Smallanthus</taxon>
    </lineage>
</organism>
<protein>
    <submittedName>
        <fullName evidence="1">Uncharacterized protein</fullName>
    </submittedName>
</protein>
<accession>A0ACB9I7I2</accession>
<sequence>MAVVKVSAEVVYTEKDSIQKGIVELILEHDVRRLVMGAAADRHYSRRMVDLRSKKAIYVRLQAPPSCQIHFLCKGNIVFTRQGRLNGPRVSISPMPLPPNTNFDYGQNSLSEGSEVESDNGAVPGFKQIIQTPSPSSVIERGINDELYDQLVQVMAEADNSKRDAFEEFSRCMKAEKDAIEAKCKVKASENLYAEELRKRREINEALEKTKEEDENIKKELDEVVEELRMALEQKSFLESQIADFDHTVQDLEQKLFSAVDLLQNYKMERDELQVECDEVLRLLGEMKAEDASCSSVSQSYTEFSFSEVKDATRNFDQSLKIGEGGYGSIFRGFIRHTQVAIKMLHSHSLQGPTEFQQEVNVLSKLRHPNLVTLIGACPDAWIIIYEYLSGGSLEDRLNCKDNTPPLSWQNRIRIAAQLCSALISLHSCGIVHGDLKPANLLLDNNLVTKLSDFGICRVLSQNEFSSNSTSLCCQTDLKGTFVYMDLQFLCTGELTPKSDTYSFGIILLRLLTGRPASGLLTKEVQRALNEERLKSILDPTAGDWPFVQAQQLALLAMNCCDVVRKKRPDLASEAWRVLEPMWEMMQDPVVAADGFTYEAEALRGWLDS</sequence>
<dbReference type="EMBL" id="CM042026">
    <property type="protein sequence ID" value="KAI3804203.1"/>
    <property type="molecule type" value="Genomic_DNA"/>
</dbReference>
<dbReference type="Proteomes" id="UP001056120">
    <property type="component" value="Linkage Group LG09"/>
</dbReference>
<name>A0ACB9I7I2_9ASTR</name>
<reference evidence="1 2" key="2">
    <citation type="journal article" date="2022" name="Mol. Ecol. Resour.">
        <title>The genomes of chicory, endive, great burdock and yacon provide insights into Asteraceae paleo-polyploidization history and plant inulin production.</title>
        <authorList>
            <person name="Fan W."/>
            <person name="Wang S."/>
            <person name="Wang H."/>
            <person name="Wang A."/>
            <person name="Jiang F."/>
            <person name="Liu H."/>
            <person name="Zhao H."/>
            <person name="Xu D."/>
            <person name="Zhang Y."/>
        </authorList>
    </citation>
    <scope>NUCLEOTIDE SEQUENCE [LARGE SCALE GENOMIC DNA]</scope>
    <source>
        <strain evidence="2">cv. Yunnan</strain>
        <tissue evidence="1">Leaves</tissue>
    </source>
</reference>
<reference evidence="2" key="1">
    <citation type="journal article" date="2022" name="Mol. Ecol. Resour.">
        <title>The genomes of chicory, endive, great burdock and yacon provide insights into Asteraceae palaeo-polyploidization history and plant inulin production.</title>
        <authorList>
            <person name="Fan W."/>
            <person name="Wang S."/>
            <person name="Wang H."/>
            <person name="Wang A."/>
            <person name="Jiang F."/>
            <person name="Liu H."/>
            <person name="Zhao H."/>
            <person name="Xu D."/>
            <person name="Zhang Y."/>
        </authorList>
    </citation>
    <scope>NUCLEOTIDE SEQUENCE [LARGE SCALE GENOMIC DNA]</scope>
    <source>
        <strain evidence="2">cv. Yunnan</strain>
    </source>
</reference>
<comment type="caution">
    <text evidence="1">The sequence shown here is derived from an EMBL/GenBank/DDBJ whole genome shotgun (WGS) entry which is preliminary data.</text>
</comment>
<keyword evidence="2" id="KW-1185">Reference proteome</keyword>
<evidence type="ECO:0000313" key="2">
    <source>
        <dbReference type="Proteomes" id="UP001056120"/>
    </source>
</evidence>
<evidence type="ECO:0000313" key="1">
    <source>
        <dbReference type="EMBL" id="KAI3804203.1"/>
    </source>
</evidence>
<gene>
    <name evidence="1" type="ORF">L1987_25576</name>
</gene>
<proteinExistence type="predicted"/>